<dbReference type="InParanoid" id="A0A1B6QL42"/>
<dbReference type="AlphaFoldDB" id="A0A1B6QL42"/>
<dbReference type="EMBL" id="CM000760">
    <property type="protein sequence ID" value="KXG38642.1"/>
    <property type="molecule type" value="Genomic_DNA"/>
</dbReference>
<dbReference type="Proteomes" id="UP000000768">
    <property type="component" value="Chromosome 1"/>
</dbReference>
<evidence type="ECO:0000313" key="1">
    <source>
        <dbReference type="EMBL" id="KXG38642.1"/>
    </source>
</evidence>
<evidence type="ECO:0000313" key="2">
    <source>
        <dbReference type="Proteomes" id="UP000000768"/>
    </source>
</evidence>
<organism evidence="1 2">
    <name type="scientific">Sorghum bicolor</name>
    <name type="common">Sorghum</name>
    <name type="synonym">Sorghum vulgare</name>
    <dbReference type="NCBI Taxonomy" id="4558"/>
    <lineage>
        <taxon>Eukaryota</taxon>
        <taxon>Viridiplantae</taxon>
        <taxon>Streptophyta</taxon>
        <taxon>Embryophyta</taxon>
        <taxon>Tracheophyta</taxon>
        <taxon>Spermatophyta</taxon>
        <taxon>Magnoliopsida</taxon>
        <taxon>Liliopsida</taxon>
        <taxon>Poales</taxon>
        <taxon>Poaceae</taxon>
        <taxon>PACMAD clade</taxon>
        <taxon>Panicoideae</taxon>
        <taxon>Andropogonodae</taxon>
        <taxon>Andropogoneae</taxon>
        <taxon>Sorghinae</taxon>
        <taxon>Sorghum</taxon>
    </lineage>
</organism>
<sequence length="94" mass="9978">MRRTLRSREEPTYLVGATTDVVLVSSGESKEVAERWKEGSASGRGSKHNASVASILESSSECITSVSGESSGELQPVYVEADGNDEVLVTFALV</sequence>
<reference evidence="2" key="2">
    <citation type="journal article" date="2018" name="Plant J.">
        <title>The Sorghum bicolor reference genome: improved assembly, gene annotations, a transcriptome atlas, and signatures of genome organization.</title>
        <authorList>
            <person name="McCormick R.F."/>
            <person name="Truong S.K."/>
            <person name="Sreedasyam A."/>
            <person name="Jenkins J."/>
            <person name="Shu S."/>
            <person name="Sims D."/>
            <person name="Kennedy M."/>
            <person name="Amirebrahimi M."/>
            <person name="Weers B.D."/>
            <person name="McKinley B."/>
            <person name="Mattison A."/>
            <person name="Morishige D.T."/>
            <person name="Grimwood J."/>
            <person name="Schmutz J."/>
            <person name="Mullet J.E."/>
        </authorList>
    </citation>
    <scope>NUCLEOTIDE SEQUENCE [LARGE SCALE GENOMIC DNA]</scope>
    <source>
        <strain evidence="2">cv. BTx623</strain>
    </source>
</reference>
<keyword evidence="2" id="KW-1185">Reference proteome</keyword>
<gene>
    <name evidence="1" type="ORF">SORBI_3001G260900</name>
</gene>
<reference evidence="1 2" key="1">
    <citation type="journal article" date="2009" name="Nature">
        <title>The Sorghum bicolor genome and the diversification of grasses.</title>
        <authorList>
            <person name="Paterson A.H."/>
            <person name="Bowers J.E."/>
            <person name="Bruggmann R."/>
            <person name="Dubchak I."/>
            <person name="Grimwood J."/>
            <person name="Gundlach H."/>
            <person name="Haberer G."/>
            <person name="Hellsten U."/>
            <person name="Mitros T."/>
            <person name="Poliakov A."/>
            <person name="Schmutz J."/>
            <person name="Spannagl M."/>
            <person name="Tang H."/>
            <person name="Wang X."/>
            <person name="Wicker T."/>
            <person name="Bharti A.K."/>
            <person name="Chapman J."/>
            <person name="Feltus F.A."/>
            <person name="Gowik U."/>
            <person name="Grigoriev I.V."/>
            <person name="Lyons E."/>
            <person name="Maher C.A."/>
            <person name="Martis M."/>
            <person name="Narechania A."/>
            <person name="Otillar R.P."/>
            <person name="Penning B.W."/>
            <person name="Salamov A.A."/>
            <person name="Wang Y."/>
            <person name="Zhang L."/>
            <person name="Carpita N.C."/>
            <person name="Freeling M."/>
            <person name="Gingle A.R."/>
            <person name="Hash C.T."/>
            <person name="Keller B."/>
            <person name="Klein P."/>
            <person name="Kresovich S."/>
            <person name="McCann M.C."/>
            <person name="Ming R."/>
            <person name="Peterson D.G."/>
            <person name="Mehboob-ur-Rahman"/>
            <person name="Ware D."/>
            <person name="Westhoff P."/>
            <person name="Mayer K.F."/>
            <person name="Messing J."/>
            <person name="Rokhsar D.S."/>
        </authorList>
    </citation>
    <scope>NUCLEOTIDE SEQUENCE [LARGE SCALE GENOMIC DNA]</scope>
    <source>
        <strain evidence="2">cv. BTx623</strain>
    </source>
</reference>
<protein>
    <submittedName>
        <fullName evidence="1">Uncharacterized protein</fullName>
    </submittedName>
</protein>
<name>A0A1B6QL42_SORBI</name>
<accession>A0A1B6QL42</accession>
<dbReference type="Gramene" id="KXG38642">
    <property type="protein sequence ID" value="KXG38642"/>
    <property type="gene ID" value="SORBI_3001G260900"/>
</dbReference>
<proteinExistence type="predicted"/>